<dbReference type="AlphaFoldDB" id="A0A9W4UEX8"/>
<reference evidence="1" key="1">
    <citation type="submission" date="2023-01" db="EMBL/GenBank/DDBJ databases">
        <authorList>
            <person name="Van Ghelder C."/>
            <person name="Rancurel C."/>
        </authorList>
    </citation>
    <scope>NUCLEOTIDE SEQUENCE</scope>
    <source>
        <strain evidence="1">CNCM I-4278</strain>
    </source>
</reference>
<comment type="caution">
    <text evidence="1">The sequence shown here is derived from an EMBL/GenBank/DDBJ whole genome shotgun (WGS) entry which is preliminary data.</text>
</comment>
<protein>
    <submittedName>
        <fullName evidence="1">Uncharacterized protein</fullName>
    </submittedName>
</protein>
<evidence type="ECO:0000313" key="2">
    <source>
        <dbReference type="Proteomes" id="UP001152607"/>
    </source>
</evidence>
<keyword evidence="2" id="KW-1185">Reference proteome</keyword>
<accession>A0A9W4UEX8</accession>
<dbReference type="Proteomes" id="UP001152607">
    <property type="component" value="Unassembled WGS sequence"/>
</dbReference>
<gene>
    <name evidence="1" type="ORF">PDIGIT_LOCUS7524</name>
</gene>
<name>A0A9W4UEX8_9PLEO</name>
<organism evidence="1 2">
    <name type="scientific">Periconia digitata</name>
    <dbReference type="NCBI Taxonomy" id="1303443"/>
    <lineage>
        <taxon>Eukaryota</taxon>
        <taxon>Fungi</taxon>
        <taxon>Dikarya</taxon>
        <taxon>Ascomycota</taxon>
        <taxon>Pezizomycotina</taxon>
        <taxon>Dothideomycetes</taxon>
        <taxon>Pleosporomycetidae</taxon>
        <taxon>Pleosporales</taxon>
        <taxon>Massarineae</taxon>
        <taxon>Periconiaceae</taxon>
        <taxon>Periconia</taxon>
    </lineage>
</organism>
<proteinExistence type="predicted"/>
<evidence type="ECO:0000313" key="1">
    <source>
        <dbReference type="EMBL" id="CAI6334464.1"/>
    </source>
</evidence>
<sequence>MHTKTKPRIKIQSHLNLSQPLFHKNSNSPLKNLIIASPWCPMFKIKT</sequence>
<dbReference type="EMBL" id="CAOQHR010000005">
    <property type="protein sequence ID" value="CAI6334464.1"/>
    <property type="molecule type" value="Genomic_DNA"/>
</dbReference>